<proteinExistence type="inferred from homology"/>
<dbReference type="InterPro" id="IPR015295">
    <property type="entry name" value="CBM27"/>
</dbReference>
<keyword evidence="2 4" id="KW-0378">Hydrolase</keyword>
<dbReference type="Pfam" id="PF13306">
    <property type="entry name" value="LRR_5"/>
    <property type="match status" value="1"/>
</dbReference>
<dbReference type="PRINTS" id="PR00739">
    <property type="entry name" value="GLHYDRLASE26"/>
</dbReference>
<reference evidence="7 8" key="1">
    <citation type="submission" date="2016-11" db="EMBL/GenBank/DDBJ databases">
        <authorList>
            <person name="Jaros S."/>
            <person name="Januszkiewicz K."/>
            <person name="Wedrychowicz H."/>
        </authorList>
    </citation>
    <scope>NUCLEOTIDE SEQUENCE [LARGE SCALE GENOMIC DNA]</scope>
    <source>
        <strain evidence="7 8">DSM 15929</strain>
    </source>
</reference>
<accession>A0A1M6TBE4</accession>
<dbReference type="Proteomes" id="UP000184386">
    <property type="component" value="Unassembled WGS sequence"/>
</dbReference>
<evidence type="ECO:0000256" key="4">
    <source>
        <dbReference type="PROSITE-ProRule" id="PRU01100"/>
    </source>
</evidence>
<evidence type="ECO:0000313" key="7">
    <source>
        <dbReference type="EMBL" id="SHK54305.1"/>
    </source>
</evidence>
<gene>
    <name evidence="7" type="ORF">SAMN02745136_02730</name>
</gene>
<dbReference type="Gene3D" id="3.20.20.80">
    <property type="entry name" value="Glycosidases"/>
    <property type="match status" value="1"/>
</dbReference>
<organism evidence="7 8">
    <name type="scientific">Anaerocolumna jejuensis DSM 15929</name>
    <dbReference type="NCBI Taxonomy" id="1121322"/>
    <lineage>
        <taxon>Bacteria</taxon>
        <taxon>Bacillati</taxon>
        <taxon>Bacillota</taxon>
        <taxon>Clostridia</taxon>
        <taxon>Lachnospirales</taxon>
        <taxon>Lachnospiraceae</taxon>
        <taxon>Anaerocolumna</taxon>
    </lineage>
</organism>
<evidence type="ECO:0000313" key="8">
    <source>
        <dbReference type="Proteomes" id="UP000184386"/>
    </source>
</evidence>
<dbReference type="PROSITE" id="PS51764">
    <property type="entry name" value="GH26"/>
    <property type="match status" value="1"/>
</dbReference>
<dbReference type="Pfam" id="PF09212">
    <property type="entry name" value="CBM27"/>
    <property type="match status" value="1"/>
</dbReference>
<dbReference type="PANTHER" id="PTHR40079:SF4">
    <property type="entry name" value="GH26 DOMAIN-CONTAINING PROTEIN-RELATED"/>
    <property type="match status" value="1"/>
</dbReference>
<evidence type="ECO:0000256" key="5">
    <source>
        <dbReference type="SAM" id="SignalP"/>
    </source>
</evidence>
<dbReference type="SUPFAM" id="SSF49785">
    <property type="entry name" value="Galactose-binding domain-like"/>
    <property type="match status" value="2"/>
</dbReference>
<dbReference type="Pfam" id="PF03425">
    <property type="entry name" value="CBM_11"/>
    <property type="match status" value="1"/>
</dbReference>
<dbReference type="GO" id="GO:0006080">
    <property type="term" value="P:substituted mannan metabolic process"/>
    <property type="evidence" value="ECO:0007669"/>
    <property type="project" value="InterPro"/>
</dbReference>
<dbReference type="InterPro" id="IPR017853">
    <property type="entry name" value="GH"/>
</dbReference>
<dbReference type="Pfam" id="PF02156">
    <property type="entry name" value="Glyco_hydro_26"/>
    <property type="match status" value="1"/>
</dbReference>
<comment type="similarity">
    <text evidence="1 4">Belongs to the glycosyl hydrolase 26 family.</text>
</comment>
<dbReference type="GO" id="GO:0016985">
    <property type="term" value="F:mannan endo-1,4-beta-mannosidase activity"/>
    <property type="evidence" value="ECO:0007669"/>
    <property type="project" value="InterPro"/>
</dbReference>
<keyword evidence="5" id="KW-0732">Signal</keyword>
<evidence type="ECO:0000259" key="6">
    <source>
        <dbReference type="PROSITE" id="PS51764"/>
    </source>
</evidence>
<dbReference type="InterPro" id="IPR008979">
    <property type="entry name" value="Galactose-bd-like_sf"/>
</dbReference>
<keyword evidence="8" id="KW-1185">Reference proteome</keyword>
<evidence type="ECO:0000256" key="3">
    <source>
        <dbReference type="ARBA" id="ARBA00023295"/>
    </source>
</evidence>
<evidence type="ECO:0000256" key="2">
    <source>
        <dbReference type="ARBA" id="ARBA00022801"/>
    </source>
</evidence>
<feature type="chain" id="PRO_5039279402" evidence="5">
    <location>
        <begin position="20"/>
        <end position="1406"/>
    </location>
</feature>
<dbReference type="GO" id="GO:0008810">
    <property type="term" value="F:cellulase activity"/>
    <property type="evidence" value="ECO:0007669"/>
    <property type="project" value="InterPro"/>
</dbReference>
<sequence>MKTLAFTLAAALVVTSANLAGFVPASSVIAAEEKIDVSNDYTFDSSSTWDNNSGKENNIGLTTTVIPAVGTTLIMDILLPDKGNAPDFSGILKPVGVLRIGSNWNWVQSNTIPELKATDFTEKVTIEGTAYYKKSVSIPFGETVGANVGGAWNGNAAFAQAVTDLVNQVTVQFTGYLCNYSGTISVANAHLINVEGNGGATSDVAKEWNFDEGIGGWEYTDWDWQYSGKANTSVAHDNGMLKVNVDYSADGAYSWSQMAVREWGDLALAGVNKTTFDFYYDPAQLNGGFQIKEVLQYHDTVNGDYPSAAEANVPVDTAKAEDAGNGLKKVKVEIPFNPITQNTCCNTVLCIVGVNTTYKGSIWIDNLKLIKETSAGDEDYVNSTVPVNDKTAGIAIADNKLQTSKEDGSSEETNIATNIKLVDKEASNNTKAIYAYLQAMGDSSSVLFGHQNDTWHKAGVVSGSAVGYNYSDTLDVTGSVAGVIGIDALSLTGNEYSAKRYNTEFGDQTFELTAQGNVLAAAALTNKNIQQGAIITMSAHMPNFSVVKENAAYAQGSDPIYAKYDFAGYTPNVLTGDVMNQLLPGGQYNDKYNAYLDMIADYANHVDGTILFRPFHENTGSWFWWGAAFCDAAAYKNVWKYTVEYLRDEKNVHNLLYVYGPGSEAADVAEYGERYPGDDYVDMVGFDIYNKAPTENNENTWFADFKKALGIVEAFGTAHGKLIAVTETGISNDTQKGDNQTALLKTGNRHKDWYNTLLKAVSDSKASYFLLWANFGEKDGFYTPYVKEKKDDGTLRGHELLDYFIDYFNDGRSVFAKNQQGVLSTISNTLNIQVSGTTENATGYLVSPVSGTRILDALTVTAKVNGAAVADSVKVVFNGKGVSVPVTAKLDGKYYKAELNAENLKKLGEYVGTIELYINGTKLDSIRAIFNIKPSAEDPYEIDGFEHYSGVDSLLTGKWAVNKATGSKIALTLTNEKEKVYDGDYAMKFAYEETSDGWAGATISKEVDWSGCNALQFYTIPDGKNQKVVVQITAMGKVYETYLNLYDEYKDKTIPLLVTIPFSDFCERDTAGNPKGGLAAASSKVTSFGLWVNAIASTPAVVDNKVSGTIYYDKITAVKSDSTKAVFKDITKTEEPATPATPGGNNGEGTKPLEQAALQITGVGSELTLGETATLQAAGGSGSGAVTFEVTSGKEFAAVDAVTGKVQTTAIGTVTIKAAKAADSKYKEAAATVTFKVVQPKDNTAVTVGTNKYKVVSTAGKEDTLIYLGTTQQEAKEVVIPAIVKIGDKTYKVTAINKNAFKGNKKLASVTIGKNILTIGDSAFEGCTSLTRITIPENVTTIGKNAFYKDGNLKAITIKSKKLSKVGANALKGINKKATIKVPSSKLSAYKKLLKGKGQVKTVIIK</sequence>
<name>A0A1M6TBE4_9FIRM</name>
<dbReference type="InterPro" id="IPR022790">
    <property type="entry name" value="GH26_dom"/>
</dbReference>
<keyword evidence="3 4" id="KW-0326">Glycosidase</keyword>
<dbReference type="InterPro" id="IPR005087">
    <property type="entry name" value="CBM11"/>
</dbReference>
<dbReference type="SUPFAM" id="SSF51445">
    <property type="entry name" value="(Trans)glycosidases"/>
    <property type="match status" value="1"/>
</dbReference>
<dbReference type="GO" id="GO:0030245">
    <property type="term" value="P:cellulose catabolic process"/>
    <property type="evidence" value="ECO:0007669"/>
    <property type="project" value="InterPro"/>
</dbReference>
<dbReference type="SUPFAM" id="SSF52058">
    <property type="entry name" value="L domain-like"/>
    <property type="match status" value="1"/>
</dbReference>
<dbReference type="InterPro" id="IPR026906">
    <property type="entry name" value="LRR_5"/>
</dbReference>
<dbReference type="Gene3D" id="2.60.120.260">
    <property type="entry name" value="Galactose-binding domain-like"/>
    <property type="match status" value="2"/>
</dbReference>
<dbReference type="STRING" id="1121322.SAMN02745136_02730"/>
<feature type="domain" description="GH26" evidence="6">
    <location>
        <begin position="428"/>
        <end position="817"/>
    </location>
</feature>
<dbReference type="Gene3D" id="3.80.10.10">
    <property type="entry name" value="Ribonuclease Inhibitor"/>
    <property type="match status" value="1"/>
</dbReference>
<dbReference type="EMBL" id="FRAC01000013">
    <property type="protein sequence ID" value="SHK54305.1"/>
    <property type="molecule type" value="Genomic_DNA"/>
</dbReference>
<feature type="active site" description="Nucleophile" evidence="4">
    <location>
        <position position="727"/>
    </location>
</feature>
<protein>
    <submittedName>
        <fullName evidence="7">Mannan endo-1,4-beta-mannosidase</fullName>
    </submittedName>
</protein>
<evidence type="ECO:0000256" key="1">
    <source>
        <dbReference type="ARBA" id="ARBA00007754"/>
    </source>
</evidence>
<dbReference type="PANTHER" id="PTHR40079">
    <property type="entry name" value="MANNAN ENDO-1,4-BETA-MANNOSIDASE E-RELATED"/>
    <property type="match status" value="1"/>
</dbReference>
<feature type="active site" description="Proton donor" evidence="4">
    <location>
        <position position="617"/>
    </location>
</feature>
<dbReference type="InterPro" id="IPR032675">
    <property type="entry name" value="LRR_dom_sf"/>
</dbReference>
<dbReference type="InterPro" id="IPR000805">
    <property type="entry name" value="Glyco_hydro_26"/>
</dbReference>
<feature type="signal peptide" evidence="5">
    <location>
        <begin position="1"/>
        <end position="19"/>
    </location>
</feature>